<evidence type="ECO:0000313" key="3">
    <source>
        <dbReference type="Proteomes" id="UP000289152"/>
    </source>
</evidence>
<sequence length="465" mass="51445">MDGIVQPRSILKNTSSAFETSTPGSGSGPNTILSDWSENEEKNTGKESQVGPLTSLISNLWCRGKTDEGKSLSSGSEWRLDVVYVWEHDRIVSLGLCQPGTPLGNKAVVSTLNKIYGLAYQDPELIQLTNEIKHDTIEELWLQIVTQAVFDDFFRTSRVKQVQSQVGSGHLRVERVSEQLRDARGAVSPRGLFHRTIILNIYRRRYHGTQSTITRSSSDPGRLRTGSITTEPLSVARSTSGALTDQFHTVAVKNSQTLLDSAQAGNSEGHLIQGGSMGGPVREIKFGDADKAPHVVVKTTLQERVRNHFLGKRTRRKSPTPLGVSRTVSAPIVSTPSMSEVSALLLRGKNESRGLYQVRRIRTEETRSGLEQLVAEKALHEKDEALRKASEQLDRAARGSKKRQRYPHGERFDQAYQESHAEELAERRETETAKREGRKRAAQSAKDTHTSKSGKECSAGPSRSV</sequence>
<feature type="compositionally biased region" description="Basic and acidic residues" evidence="1">
    <location>
        <begin position="407"/>
        <end position="435"/>
    </location>
</feature>
<dbReference type="EMBL" id="SDIL01000119">
    <property type="protein sequence ID" value="RXK35847.1"/>
    <property type="molecule type" value="Genomic_DNA"/>
</dbReference>
<evidence type="ECO:0000313" key="2">
    <source>
        <dbReference type="EMBL" id="RXK35847.1"/>
    </source>
</evidence>
<feature type="compositionally biased region" description="Basic and acidic residues" evidence="1">
    <location>
        <begin position="446"/>
        <end position="455"/>
    </location>
</feature>
<dbReference type="VEuPathDB" id="FungiDB:TREMEDRAFT_65643"/>
<dbReference type="AlphaFoldDB" id="A0A4Q1BCQ3"/>
<reference evidence="2 3" key="1">
    <citation type="submission" date="2016-06" db="EMBL/GenBank/DDBJ databases">
        <title>Evolution of pathogenesis and genome organization in the Tremellales.</title>
        <authorList>
            <person name="Cuomo C."/>
            <person name="Litvintseva A."/>
            <person name="Heitman J."/>
            <person name="Chen Y."/>
            <person name="Sun S."/>
            <person name="Springer D."/>
            <person name="Dromer F."/>
            <person name="Young S."/>
            <person name="Zeng Q."/>
            <person name="Chapman S."/>
            <person name="Gujja S."/>
            <person name="Saif S."/>
            <person name="Birren B."/>
        </authorList>
    </citation>
    <scope>NUCLEOTIDE SEQUENCE [LARGE SCALE GENOMIC DNA]</scope>
    <source>
        <strain evidence="2 3">ATCC 28783</strain>
    </source>
</reference>
<proteinExistence type="predicted"/>
<feature type="compositionally biased region" description="Polar residues" evidence="1">
    <location>
        <begin position="11"/>
        <end position="36"/>
    </location>
</feature>
<feature type="region of interest" description="Disordered" evidence="1">
    <location>
        <begin position="392"/>
        <end position="465"/>
    </location>
</feature>
<accession>A0A4Q1BCQ3</accession>
<organism evidence="2 3">
    <name type="scientific">Tremella mesenterica</name>
    <name type="common">Jelly fungus</name>
    <dbReference type="NCBI Taxonomy" id="5217"/>
    <lineage>
        <taxon>Eukaryota</taxon>
        <taxon>Fungi</taxon>
        <taxon>Dikarya</taxon>
        <taxon>Basidiomycota</taxon>
        <taxon>Agaricomycotina</taxon>
        <taxon>Tremellomycetes</taxon>
        <taxon>Tremellales</taxon>
        <taxon>Tremellaceae</taxon>
        <taxon>Tremella</taxon>
    </lineage>
</organism>
<name>A0A4Q1BCQ3_TREME</name>
<gene>
    <name evidence="2" type="ORF">M231_06895</name>
</gene>
<dbReference type="InParanoid" id="A0A4Q1BCQ3"/>
<protein>
    <submittedName>
        <fullName evidence="2">Uncharacterized protein</fullName>
    </submittedName>
</protein>
<feature type="region of interest" description="Disordered" evidence="1">
    <location>
        <begin position="1"/>
        <end position="50"/>
    </location>
</feature>
<keyword evidence="3" id="KW-1185">Reference proteome</keyword>
<dbReference type="Proteomes" id="UP000289152">
    <property type="component" value="Unassembled WGS sequence"/>
</dbReference>
<evidence type="ECO:0000256" key="1">
    <source>
        <dbReference type="SAM" id="MobiDB-lite"/>
    </source>
</evidence>
<dbReference type="VEuPathDB" id="FungiDB:TREMEDRAFT_28153"/>
<comment type="caution">
    <text evidence="2">The sequence shown here is derived from an EMBL/GenBank/DDBJ whole genome shotgun (WGS) entry which is preliminary data.</text>
</comment>